<dbReference type="EMBL" id="JAINUF010000004">
    <property type="protein sequence ID" value="KAJ8364225.1"/>
    <property type="molecule type" value="Genomic_DNA"/>
</dbReference>
<reference evidence="2" key="1">
    <citation type="journal article" date="2023" name="Science">
        <title>Genome structures resolve the early diversification of teleost fishes.</title>
        <authorList>
            <person name="Parey E."/>
            <person name="Louis A."/>
            <person name="Montfort J."/>
            <person name="Bouchez O."/>
            <person name="Roques C."/>
            <person name="Iampietro C."/>
            <person name="Lluch J."/>
            <person name="Castinel A."/>
            <person name="Donnadieu C."/>
            <person name="Desvignes T."/>
            <person name="Floi Bucao C."/>
            <person name="Jouanno E."/>
            <person name="Wen M."/>
            <person name="Mejri S."/>
            <person name="Dirks R."/>
            <person name="Jansen H."/>
            <person name="Henkel C."/>
            <person name="Chen W.J."/>
            <person name="Zahm M."/>
            <person name="Cabau C."/>
            <person name="Klopp C."/>
            <person name="Thompson A.W."/>
            <person name="Robinson-Rechavi M."/>
            <person name="Braasch I."/>
            <person name="Lecointre G."/>
            <person name="Bobe J."/>
            <person name="Postlethwait J.H."/>
            <person name="Berthelot C."/>
            <person name="Roest Crollius H."/>
            <person name="Guiguen Y."/>
        </authorList>
    </citation>
    <scope>NUCLEOTIDE SEQUENCE</scope>
    <source>
        <strain evidence="2">WJC10195</strain>
    </source>
</reference>
<protein>
    <submittedName>
        <fullName evidence="2">Uncharacterized protein</fullName>
    </submittedName>
</protein>
<dbReference type="Proteomes" id="UP001152622">
    <property type="component" value="Chromosome 4"/>
</dbReference>
<evidence type="ECO:0000313" key="2">
    <source>
        <dbReference type="EMBL" id="KAJ8364225.1"/>
    </source>
</evidence>
<sequence>MSKIKGGFLPYIYLTVSHQHHAKGEGESGSYARRHPFQDMQKAEETRSFPKGLNGSTSWQRSLHCASTEAPHRNVTDRLWSRPAFFSDSERVCVTQQSSVASLETPGKAPFLSGHLEMPAAGRGDTRTYFYSQLNANQVVQQGLAACNVT</sequence>
<evidence type="ECO:0000313" key="3">
    <source>
        <dbReference type="Proteomes" id="UP001152622"/>
    </source>
</evidence>
<name>A0A9Q1FQB1_SYNKA</name>
<accession>A0A9Q1FQB1</accession>
<proteinExistence type="predicted"/>
<keyword evidence="3" id="KW-1185">Reference proteome</keyword>
<comment type="caution">
    <text evidence="2">The sequence shown here is derived from an EMBL/GenBank/DDBJ whole genome shotgun (WGS) entry which is preliminary data.</text>
</comment>
<dbReference type="AlphaFoldDB" id="A0A9Q1FQB1"/>
<evidence type="ECO:0000256" key="1">
    <source>
        <dbReference type="SAM" id="MobiDB-lite"/>
    </source>
</evidence>
<gene>
    <name evidence="2" type="ORF">SKAU_G00130560</name>
</gene>
<feature type="region of interest" description="Disordered" evidence="1">
    <location>
        <begin position="39"/>
        <end position="60"/>
    </location>
</feature>
<organism evidence="2 3">
    <name type="scientific">Synaphobranchus kaupii</name>
    <name type="common">Kaup's arrowtooth eel</name>
    <dbReference type="NCBI Taxonomy" id="118154"/>
    <lineage>
        <taxon>Eukaryota</taxon>
        <taxon>Metazoa</taxon>
        <taxon>Chordata</taxon>
        <taxon>Craniata</taxon>
        <taxon>Vertebrata</taxon>
        <taxon>Euteleostomi</taxon>
        <taxon>Actinopterygii</taxon>
        <taxon>Neopterygii</taxon>
        <taxon>Teleostei</taxon>
        <taxon>Anguilliformes</taxon>
        <taxon>Synaphobranchidae</taxon>
        <taxon>Synaphobranchus</taxon>
    </lineage>
</organism>